<gene>
    <name evidence="1" type="ORF">MmTuc01_1804</name>
</gene>
<dbReference type="Proteomes" id="UP000011718">
    <property type="component" value="Chromosome"/>
</dbReference>
<evidence type="ECO:0000313" key="1">
    <source>
        <dbReference type="EMBL" id="AGF97149.1"/>
    </source>
</evidence>
<proteinExistence type="predicted"/>
<dbReference type="EMBL" id="CP004144">
    <property type="protein sequence ID" value="AGF97149.1"/>
    <property type="molecule type" value="Genomic_DNA"/>
</dbReference>
<sequence>MKATGWERGSSGIVKGKQTSQKCKYDFVEIMATGVKNKDLASPL</sequence>
<dbReference type="KEGG" id="mmaz:MmTuc01_1804"/>
<dbReference type="AlphaFoldDB" id="M1QJJ4"/>
<reference evidence="1 2" key="1">
    <citation type="journal article" date="2013" name="Genome Announc.">
        <title>Complete Genome of a Methanosarcina mazei Strain Isolated from Sediment Samples from an Amazonian Flooded Area.</title>
        <authorList>
            <person name="Assis das Gracas D."/>
            <person name="Thiago Juca Ramos R."/>
            <person name="Vieira Araujo A.C."/>
            <person name="Zahlouth R."/>
            <person name="Ribeiro Carneiro A."/>
            <person name="Souza Lopes T."/>
            <person name="Azevedo Barauna R."/>
            <person name="Azevedo V."/>
            <person name="Cruz Schneider M.P."/>
            <person name="Pellizari V.H."/>
            <person name="Silva A."/>
        </authorList>
    </citation>
    <scope>NUCLEOTIDE SEQUENCE [LARGE SCALE GENOMIC DNA]</scope>
    <source>
        <strain evidence="1 2">Tuc01</strain>
    </source>
</reference>
<evidence type="ECO:0000313" key="2">
    <source>
        <dbReference type="Proteomes" id="UP000011718"/>
    </source>
</evidence>
<accession>M1QJJ4</accession>
<name>M1QJJ4_METMZ</name>
<dbReference type="HOGENOM" id="CLU_3210769_0_0_2"/>
<dbReference type="BioCyc" id="MMAZ1236903:G139K-1719-MONOMER"/>
<organism evidence="1 2">
    <name type="scientific">Methanosarcina mazei Tuc01</name>
    <dbReference type="NCBI Taxonomy" id="1236903"/>
    <lineage>
        <taxon>Archaea</taxon>
        <taxon>Methanobacteriati</taxon>
        <taxon>Methanobacteriota</taxon>
        <taxon>Stenosarchaea group</taxon>
        <taxon>Methanomicrobia</taxon>
        <taxon>Methanosarcinales</taxon>
        <taxon>Methanosarcinaceae</taxon>
        <taxon>Methanosarcina</taxon>
    </lineage>
</organism>
<protein>
    <submittedName>
        <fullName evidence="1">Uncharacterized protein</fullName>
    </submittedName>
</protein>